<accession>A0A0C2MLY3</accession>
<proteinExistence type="predicted"/>
<comment type="caution">
    <text evidence="2">The sequence shown here is derived from an EMBL/GenBank/DDBJ whole genome shotgun (WGS) entry which is preliminary data.</text>
</comment>
<gene>
    <name evidence="2" type="ORF">RF11_14013</name>
</gene>
<sequence length="108" mass="12387">MLWRTHPQSSKVSGRDYYLKTGLNKVYDSHKIYDTLILSAVFLVVRKMKMRPSRTGFVYFDVINLFLLTCLSSICKNTLKPKPGQTKNGGTQRPIRLKHFLSPTAIIP</sequence>
<protein>
    <submittedName>
        <fullName evidence="2">Uncharacterized protein</fullName>
    </submittedName>
</protein>
<keyword evidence="3" id="KW-1185">Reference proteome</keyword>
<reference evidence="2 3" key="1">
    <citation type="journal article" date="2014" name="Genome Biol. Evol.">
        <title>The genome of the myxosporean Thelohanellus kitauei shows adaptations to nutrient acquisition within its fish host.</title>
        <authorList>
            <person name="Yang Y."/>
            <person name="Xiong J."/>
            <person name="Zhou Z."/>
            <person name="Huo F."/>
            <person name="Miao W."/>
            <person name="Ran C."/>
            <person name="Liu Y."/>
            <person name="Zhang J."/>
            <person name="Feng J."/>
            <person name="Wang M."/>
            <person name="Wang M."/>
            <person name="Wang L."/>
            <person name="Yao B."/>
        </authorList>
    </citation>
    <scope>NUCLEOTIDE SEQUENCE [LARGE SCALE GENOMIC DNA]</scope>
    <source>
        <strain evidence="2">Wuqing</strain>
    </source>
</reference>
<keyword evidence="1" id="KW-0472">Membrane</keyword>
<evidence type="ECO:0000313" key="2">
    <source>
        <dbReference type="EMBL" id="KII62601.1"/>
    </source>
</evidence>
<organism evidence="2 3">
    <name type="scientific">Thelohanellus kitauei</name>
    <name type="common">Myxosporean</name>
    <dbReference type="NCBI Taxonomy" id="669202"/>
    <lineage>
        <taxon>Eukaryota</taxon>
        <taxon>Metazoa</taxon>
        <taxon>Cnidaria</taxon>
        <taxon>Myxozoa</taxon>
        <taxon>Myxosporea</taxon>
        <taxon>Bivalvulida</taxon>
        <taxon>Platysporina</taxon>
        <taxon>Myxobolidae</taxon>
        <taxon>Thelohanellus</taxon>
    </lineage>
</organism>
<dbReference type="Proteomes" id="UP000031668">
    <property type="component" value="Unassembled WGS sequence"/>
</dbReference>
<name>A0A0C2MLY3_THEKT</name>
<keyword evidence="1" id="KW-0812">Transmembrane</keyword>
<keyword evidence="1" id="KW-1133">Transmembrane helix</keyword>
<feature type="transmembrane region" description="Helical" evidence="1">
    <location>
        <begin position="56"/>
        <end position="74"/>
    </location>
</feature>
<dbReference type="EMBL" id="JWZT01004931">
    <property type="protein sequence ID" value="KII62601.1"/>
    <property type="molecule type" value="Genomic_DNA"/>
</dbReference>
<evidence type="ECO:0000256" key="1">
    <source>
        <dbReference type="SAM" id="Phobius"/>
    </source>
</evidence>
<dbReference type="AlphaFoldDB" id="A0A0C2MLY3"/>
<evidence type="ECO:0000313" key="3">
    <source>
        <dbReference type="Proteomes" id="UP000031668"/>
    </source>
</evidence>